<organism evidence="2 3">
    <name type="scientific">Comamonas terrae</name>
    <dbReference type="NCBI Taxonomy" id="673548"/>
    <lineage>
        <taxon>Bacteria</taxon>
        <taxon>Pseudomonadati</taxon>
        <taxon>Pseudomonadota</taxon>
        <taxon>Betaproteobacteria</taxon>
        <taxon>Burkholderiales</taxon>
        <taxon>Comamonadaceae</taxon>
        <taxon>Comamonas</taxon>
    </lineage>
</organism>
<proteinExistence type="predicted"/>
<keyword evidence="1" id="KW-0812">Transmembrane</keyword>
<keyword evidence="1" id="KW-1133">Transmembrane helix</keyword>
<keyword evidence="1" id="KW-0472">Membrane</keyword>
<evidence type="ECO:0000256" key="1">
    <source>
        <dbReference type="SAM" id="Phobius"/>
    </source>
</evidence>
<accession>A0ABW5USR0</accession>
<dbReference type="EMBL" id="JBHUMV010000008">
    <property type="protein sequence ID" value="MFD2755983.1"/>
    <property type="molecule type" value="Genomic_DNA"/>
</dbReference>
<keyword evidence="3" id="KW-1185">Reference proteome</keyword>
<evidence type="ECO:0000313" key="3">
    <source>
        <dbReference type="Proteomes" id="UP001597463"/>
    </source>
</evidence>
<gene>
    <name evidence="2" type="ORF">ACFSW6_18090</name>
</gene>
<protein>
    <submittedName>
        <fullName evidence="2">Uncharacterized protein</fullName>
    </submittedName>
</protein>
<comment type="caution">
    <text evidence="2">The sequence shown here is derived from an EMBL/GenBank/DDBJ whole genome shotgun (WGS) entry which is preliminary data.</text>
</comment>
<reference evidence="3" key="1">
    <citation type="journal article" date="2019" name="Int. J. Syst. Evol. Microbiol.">
        <title>The Global Catalogue of Microorganisms (GCM) 10K type strain sequencing project: providing services to taxonomists for standard genome sequencing and annotation.</title>
        <authorList>
            <consortium name="The Broad Institute Genomics Platform"/>
            <consortium name="The Broad Institute Genome Sequencing Center for Infectious Disease"/>
            <person name="Wu L."/>
            <person name="Ma J."/>
        </authorList>
    </citation>
    <scope>NUCLEOTIDE SEQUENCE [LARGE SCALE GENOMIC DNA]</scope>
    <source>
        <strain evidence="3">TISTR 1906</strain>
    </source>
</reference>
<feature type="transmembrane region" description="Helical" evidence="1">
    <location>
        <begin position="49"/>
        <end position="67"/>
    </location>
</feature>
<sequence>MAVEQGEYGLWYSKGVGFATREQAQAHEDRSDSLAQHTPPSADVKKLPAVWPGVIVAVVIVASLVVITMRSCSDSTSPIKKAADEAALQEIKLQRFARERLAKQLKDPDSAQFRNQKGFCGEVNAKNSFGGYIGFKRFIAGGENLIFMEDDKRLEAGAFQAAWEKFCR</sequence>
<name>A0ABW5USR0_9BURK</name>
<evidence type="ECO:0000313" key="2">
    <source>
        <dbReference type="EMBL" id="MFD2755983.1"/>
    </source>
</evidence>
<dbReference type="RefSeq" id="WP_066471232.1">
    <property type="nucleotide sequence ID" value="NZ_BCNT01000001.1"/>
</dbReference>
<dbReference type="Proteomes" id="UP001597463">
    <property type="component" value="Unassembled WGS sequence"/>
</dbReference>